<protein>
    <submittedName>
        <fullName evidence="1">Uncharacterized protein</fullName>
    </submittedName>
</protein>
<gene>
    <name evidence="1" type="ORF">CQU01_01680</name>
</gene>
<comment type="caution">
    <text evidence="1">The sequence shown here is derived from an EMBL/GenBank/DDBJ whole genome shotgun (WGS) entry which is preliminary data.</text>
</comment>
<keyword evidence="2" id="KW-1185">Reference proteome</keyword>
<evidence type="ECO:0000313" key="1">
    <source>
        <dbReference type="EMBL" id="GEN29930.1"/>
    </source>
</evidence>
<dbReference type="Gene3D" id="3.40.630.190">
    <property type="entry name" value="LCP protein"/>
    <property type="match status" value="1"/>
</dbReference>
<name>A0A511UTK9_9BACI</name>
<reference evidence="1 2" key="1">
    <citation type="submission" date="2019-07" db="EMBL/GenBank/DDBJ databases">
        <title>Whole genome shotgun sequence of Cerasibacillus quisquiliarum NBRC 102429.</title>
        <authorList>
            <person name="Hosoyama A."/>
            <person name="Uohara A."/>
            <person name="Ohji S."/>
            <person name="Ichikawa N."/>
        </authorList>
    </citation>
    <scope>NUCLEOTIDE SEQUENCE [LARGE SCALE GENOMIC DNA]</scope>
    <source>
        <strain evidence="1 2">NBRC 102429</strain>
    </source>
</reference>
<accession>A0A511UTK9</accession>
<dbReference type="EMBL" id="BJXW01000003">
    <property type="protein sequence ID" value="GEN29930.1"/>
    <property type="molecule type" value="Genomic_DNA"/>
</dbReference>
<dbReference type="Proteomes" id="UP000321491">
    <property type="component" value="Unassembled WGS sequence"/>
</dbReference>
<organism evidence="1 2">
    <name type="scientific">Cerasibacillus quisquiliarum</name>
    <dbReference type="NCBI Taxonomy" id="227865"/>
    <lineage>
        <taxon>Bacteria</taxon>
        <taxon>Bacillati</taxon>
        <taxon>Bacillota</taxon>
        <taxon>Bacilli</taxon>
        <taxon>Bacillales</taxon>
        <taxon>Bacillaceae</taxon>
        <taxon>Cerasibacillus</taxon>
    </lineage>
</organism>
<proteinExistence type="predicted"/>
<evidence type="ECO:0000313" key="2">
    <source>
        <dbReference type="Proteomes" id="UP000321491"/>
    </source>
</evidence>
<dbReference type="AlphaFoldDB" id="A0A511UTK9"/>
<sequence>MERNERQVVALVMKKGTNVTNMTKFAEMIDILEHHVETNLDQAQMKKIFTRYRHTKRSLVY</sequence>